<accession>A0ABT7LEE8</accession>
<dbReference type="EMBL" id="JASVDS010000001">
    <property type="protein sequence ID" value="MDL5031231.1"/>
    <property type="molecule type" value="Genomic_DNA"/>
</dbReference>
<evidence type="ECO:0000313" key="1">
    <source>
        <dbReference type="EMBL" id="MDL5031231.1"/>
    </source>
</evidence>
<dbReference type="RefSeq" id="WP_285981342.1">
    <property type="nucleotide sequence ID" value="NZ_JASVDS010000001.1"/>
</dbReference>
<dbReference type="Proteomes" id="UP001238603">
    <property type="component" value="Unassembled WGS sequence"/>
</dbReference>
<keyword evidence="2" id="KW-1185">Reference proteome</keyword>
<comment type="caution">
    <text evidence="1">The sequence shown here is derived from an EMBL/GenBank/DDBJ whole genome shotgun (WGS) entry which is preliminary data.</text>
</comment>
<reference evidence="1 2" key="1">
    <citation type="submission" date="2023-06" db="EMBL/GenBank/DDBJ databases">
        <title>Pelomonas sp. APW6 16S ribosomal RNA gene genome sequencing and assembly.</title>
        <authorList>
            <person name="Woo H."/>
        </authorList>
    </citation>
    <scope>NUCLEOTIDE SEQUENCE [LARGE SCALE GENOMIC DNA]</scope>
    <source>
        <strain evidence="1 2">APW6</strain>
    </source>
</reference>
<evidence type="ECO:0000313" key="2">
    <source>
        <dbReference type="Proteomes" id="UP001238603"/>
    </source>
</evidence>
<gene>
    <name evidence="1" type="ORF">QRD43_04860</name>
</gene>
<sequence>MQNTDLNTLKDELAAVELDQRFEMVNAAADQDLIDITNFICSPREEQASE</sequence>
<organism evidence="1 2">
    <name type="scientific">Roseateles subflavus</name>
    <dbReference type="NCBI Taxonomy" id="3053353"/>
    <lineage>
        <taxon>Bacteria</taxon>
        <taxon>Pseudomonadati</taxon>
        <taxon>Pseudomonadota</taxon>
        <taxon>Betaproteobacteria</taxon>
        <taxon>Burkholderiales</taxon>
        <taxon>Sphaerotilaceae</taxon>
        <taxon>Roseateles</taxon>
    </lineage>
</organism>
<protein>
    <submittedName>
        <fullName evidence="1">Uncharacterized protein</fullName>
    </submittedName>
</protein>
<name>A0ABT7LEE8_9BURK</name>
<proteinExistence type="predicted"/>